<dbReference type="InterPro" id="IPR046848">
    <property type="entry name" value="E_motif"/>
</dbReference>
<dbReference type="GO" id="GO:0008270">
    <property type="term" value="F:zinc ion binding"/>
    <property type="evidence" value="ECO:0007669"/>
    <property type="project" value="InterPro"/>
</dbReference>
<dbReference type="Gene3D" id="1.25.40.10">
    <property type="entry name" value="Tetratricopeptide repeat domain"/>
    <property type="match status" value="2"/>
</dbReference>
<feature type="repeat" description="PPR" evidence="3">
    <location>
        <begin position="188"/>
        <end position="222"/>
    </location>
</feature>
<dbReference type="FunFam" id="1.25.40.10:FF:000073">
    <property type="entry name" value="Pentatricopeptide repeat-containing protein chloroplastic"/>
    <property type="match status" value="1"/>
</dbReference>
<evidence type="ECO:0000256" key="3">
    <source>
        <dbReference type="PROSITE-ProRule" id="PRU00708"/>
    </source>
</evidence>
<evidence type="ECO:0000256" key="1">
    <source>
        <dbReference type="ARBA" id="ARBA00006643"/>
    </source>
</evidence>
<dbReference type="GO" id="GO:0009451">
    <property type="term" value="P:RNA modification"/>
    <property type="evidence" value="ECO:0007669"/>
    <property type="project" value="InterPro"/>
</dbReference>
<dbReference type="PROSITE" id="PS51375">
    <property type="entry name" value="PPR"/>
    <property type="match status" value="2"/>
</dbReference>
<dbReference type="InterPro" id="IPR046960">
    <property type="entry name" value="PPR_At4g14850-like_plant"/>
</dbReference>
<dbReference type="AlphaFoldDB" id="A0AAN8UL32"/>
<dbReference type="PANTHER" id="PTHR47926">
    <property type="entry name" value="PENTATRICOPEPTIDE REPEAT-CONTAINING PROTEIN"/>
    <property type="match status" value="1"/>
</dbReference>
<reference evidence="5 6" key="1">
    <citation type="submission" date="2023-12" db="EMBL/GenBank/DDBJ databases">
        <title>A high-quality genome assembly for Dillenia turbinata (Dilleniales).</title>
        <authorList>
            <person name="Chanderbali A."/>
        </authorList>
    </citation>
    <scope>NUCLEOTIDE SEQUENCE [LARGE SCALE GENOMIC DNA]</scope>
    <source>
        <strain evidence="5">LSX21</strain>
        <tissue evidence="5">Leaf</tissue>
    </source>
</reference>
<feature type="domain" description="DYW" evidence="4">
    <location>
        <begin position="390"/>
        <end position="457"/>
    </location>
</feature>
<name>A0AAN8UL32_9MAGN</name>
<feature type="repeat" description="PPR" evidence="3">
    <location>
        <begin position="87"/>
        <end position="121"/>
    </location>
</feature>
<sequence>MHKSLLNSAVILLSRHIRRLYFHSQSQVIEHLQHARNLNSAVSTHSRALKFGFLNDTFTANHLVNWYVRRREIVYAYKVFDEMREPNVVSWTALIAGYVDVGDPKMGLMLFRMMFWNGVLPNAFTIATVVNACSVLADDKSGRVIHALVETFGLQSNTVVCSALVDMYGKSNCVDESRRVFDSMFSKNVVSWTSMIAVYAQNGQGQNALELFREFKKLCLEAPNHFMLTSIINACASLGRLALGKVAHGVVIRLGHDWNDVVASSLVDMYAKCGCIAYSEKVLHGRIDIAAEAAEWLIKSKQQLAASYVTMSNAYALAGKWDNLHSIRSEMKRNGVHKEPGCSWIEVKDSTCIFYAGDLSSCARGDDVLNLLRELERKMKERGYVGGSAGLVFVDVEDEAKEEMVGLHSERLALAFGLLTIPKGLTIRVMKNLRMCRDCHEAFKLISDIVERDFVVTAKVDIEALAKLIKAIRIHEACLTGSSSNDALKTKANITLPVLNFR</sequence>
<keyword evidence="6" id="KW-1185">Reference proteome</keyword>
<dbReference type="Pfam" id="PF20431">
    <property type="entry name" value="E_motif"/>
    <property type="match status" value="1"/>
</dbReference>
<dbReference type="Pfam" id="PF14432">
    <property type="entry name" value="DYW_deaminase"/>
    <property type="match status" value="1"/>
</dbReference>
<gene>
    <name evidence="5" type="ORF">RJ641_021112</name>
</gene>
<comment type="similarity">
    <text evidence="1">Belongs to the PPR family. PCMP-H subfamily.</text>
</comment>
<dbReference type="Pfam" id="PF13041">
    <property type="entry name" value="PPR_2"/>
    <property type="match status" value="1"/>
</dbReference>
<dbReference type="InterPro" id="IPR011990">
    <property type="entry name" value="TPR-like_helical_dom_sf"/>
</dbReference>
<evidence type="ECO:0000313" key="5">
    <source>
        <dbReference type="EMBL" id="KAK6913791.1"/>
    </source>
</evidence>
<protein>
    <submittedName>
        <fullName evidence="5">Pentatricopeptide repeat</fullName>
    </submittedName>
</protein>
<dbReference type="Pfam" id="PF01535">
    <property type="entry name" value="PPR"/>
    <property type="match status" value="3"/>
</dbReference>
<organism evidence="5 6">
    <name type="scientific">Dillenia turbinata</name>
    <dbReference type="NCBI Taxonomy" id="194707"/>
    <lineage>
        <taxon>Eukaryota</taxon>
        <taxon>Viridiplantae</taxon>
        <taxon>Streptophyta</taxon>
        <taxon>Embryophyta</taxon>
        <taxon>Tracheophyta</taxon>
        <taxon>Spermatophyta</taxon>
        <taxon>Magnoliopsida</taxon>
        <taxon>eudicotyledons</taxon>
        <taxon>Gunneridae</taxon>
        <taxon>Pentapetalae</taxon>
        <taxon>Dilleniales</taxon>
        <taxon>Dilleniaceae</taxon>
        <taxon>Dillenia</taxon>
    </lineage>
</organism>
<dbReference type="NCBIfam" id="TIGR00756">
    <property type="entry name" value="PPR"/>
    <property type="match status" value="3"/>
</dbReference>
<evidence type="ECO:0000256" key="2">
    <source>
        <dbReference type="ARBA" id="ARBA00022737"/>
    </source>
</evidence>
<dbReference type="PANTHER" id="PTHR47926:SF449">
    <property type="entry name" value="PENTATRICOPEPTIDE REPEAT-CONTAINING PROTEIN"/>
    <property type="match status" value="1"/>
</dbReference>
<keyword evidence="2" id="KW-0677">Repeat</keyword>
<dbReference type="GO" id="GO:0003723">
    <property type="term" value="F:RNA binding"/>
    <property type="evidence" value="ECO:0007669"/>
    <property type="project" value="InterPro"/>
</dbReference>
<comment type="caution">
    <text evidence="5">The sequence shown here is derived from an EMBL/GenBank/DDBJ whole genome shotgun (WGS) entry which is preliminary data.</text>
</comment>
<evidence type="ECO:0000313" key="6">
    <source>
        <dbReference type="Proteomes" id="UP001370490"/>
    </source>
</evidence>
<dbReference type="Proteomes" id="UP001370490">
    <property type="component" value="Unassembled WGS sequence"/>
</dbReference>
<proteinExistence type="inferred from homology"/>
<dbReference type="InterPro" id="IPR002885">
    <property type="entry name" value="PPR_rpt"/>
</dbReference>
<dbReference type="EMBL" id="JBAMMX010000026">
    <property type="protein sequence ID" value="KAK6913791.1"/>
    <property type="molecule type" value="Genomic_DNA"/>
</dbReference>
<dbReference type="InterPro" id="IPR032867">
    <property type="entry name" value="DYW_dom"/>
</dbReference>
<accession>A0AAN8UL32</accession>
<evidence type="ECO:0000259" key="4">
    <source>
        <dbReference type="Pfam" id="PF14432"/>
    </source>
</evidence>